<evidence type="ECO:0000256" key="2">
    <source>
        <dbReference type="ARBA" id="ARBA00023004"/>
    </source>
</evidence>
<dbReference type="PANTHER" id="PTHR20883:SF15">
    <property type="entry name" value="PHYTANOYL-COA DIOXYGENASE DOMAIN-CONTAINING PROTEIN 1"/>
    <property type="match status" value="1"/>
</dbReference>
<dbReference type="EMBL" id="CP089982">
    <property type="protein sequence ID" value="WXA98955.1"/>
    <property type="molecule type" value="Genomic_DNA"/>
</dbReference>
<keyword evidence="3" id="KW-0560">Oxidoreductase</keyword>
<keyword evidence="3" id="KW-0223">Dioxygenase</keyword>
<dbReference type="GO" id="GO:0051213">
    <property type="term" value="F:dioxygenase activity"/>
    <property type="evidence" value="ECO:0007669"/>
    <property type="project" value="UniProtKB-KW"/>
</dbReference>
<keyword evidence="1" id="KW-0479">Metal-binding</keyword>
<dbReference type="Gene3D" id="2.60.120.620">
    <property type="entry name" value="q2cbj1_9rhob like domain"/>
    <property type="match status" value="1"/>
</dbReference>
<sequence>MQSNEQQRPAGSLSPEQVANFERDGFLVVENLVDPESCDVLLRRGMELAAGCDPSTFIAAFASYGKGKKYETDNAAARYIQESADKASFFFEPSAFDGPGQLKVSKEQAILKIGHGLHDCDPVFDTFSRQPRFKALVESLGLRKPLLAESMYMFKHPKVGGKIDIHQDGTFLFTEPSSVIGLWTALEDATVDNGCLWALPGGHKGGLRSRYIRTEQGDKFDVYDATPFPENEFVPLEAKKGSVVVLHGAVPHMSRANVSPRSRQAYSVHLIDGTLPWPAGNWLQRSASNPFRGF</sequence>
<evidence type="ECO:0000313" key="4">
    <source>
        <dbReference type="Proteomes" id="UP001379533"/>
    </source>
</evidence>
<keyword evidence="2" id="KW-0408">Iron</keyword>
<gene>
    <name evidence="3" type="ORF">LZC95_19300</name>
</gene>
<organism evidence="3 4">
    <name type="scientific">Pendulispora brunnea</name>
    <dbReference type="NCBI Taxonomy" id="2905690"/>
    <lineage>
        <taxon>Bacteria</taxon>
        <taxon>Pseudomonadati</taxon>
        <taxon>Myxococcota</taxon>
        <taxon>Myxococcia</taxon>
        <taxon>Myxococcales</taxon>
        <taxon>Sorangiineae</taxon>
        <taxon>Pendulisporaceae</taxon>
        <taxon>Pendulispora</taxon>
    </lineage>
</organism>
<proteinExistence type="predicted"/>
<reference evidence="3 4" key="1">
    <citation type="submission" date="2021-12" db="EMBL/GenBank/DDBJ databases">
        <title>Discovery of the Pendulisporaceae a myxobacterial family with distinct sporulation behavior and unique specialized metabolism.</title>
        <authorList>
            <person name="Garcia R."/>
            <person name="Popoff A."/>
            <person name="Bader C.D."/>
            <person name="Loehr J."/>
            <person name="Walesch S."/>
            <person name="Walt C."/>
            <person name="Boldt J."/>
            <person name="Bunk B."/>
            <person name="Haeckl F.J.F.P.J."/>
            <person name="Gunesch A.P."/>
            <person name="Birkelbach J."/>
            <person name="Nuebel U."/>
            <person name="Pietschmann T."/>
            <person name="Bach T."/>
            <person name="Mueller R."/>
        </authorList>
    </citation>
    <scope>NUCLEOTIDE SEQUENCE [LARGE SCALE GENOMIC DNA]</scope>
    <source>
        <strain evidence="3 4">MSr12523</strain>
    </source>
</reference>
<name>A0ABZ2KJW2_9BACT</name>
<dbReference type="Pfam" id="PF05721">
    <property type="entry name" value="PhyH"/>
    <property type="match status" value="1"/>
</dbReference>
<dbReference type="RefSeq" id="WP_394849583.1">
    <property type="nucleotide sequence ID" value="NZ_CP089982.1"/>
</dbReference>
<dbReference type="InterPro" id="IPR008775">
    <property type="entry name" value="Phytyl_CoA_dOase-like"/>
</dbReference>
<dbReference type="SUPFAM" id="SSF51197">
    <property type="entry name" value="Clavaminate synthase-like"/>
    <property type="match status" value="1"/>
</dbReference>
<protein>
    <submittedName>
        <fullName evidence="3">Phytanoyl-CoA dioxygenase family protein</fullName>
    </submittedName>
</protein>
<dbReference type="Proteomes" id="UP001379533">
    <property type="component" value="Chromosome"/>
</dbReference>
<evidence type="ECO:0000256" key="1">
    <source>
        <dbReference type="ARBA" id="ARBA00022723"/>
    </source>
</evidence>
<accession>A0ABZ2KJW2</accession>
<keyword evidence="4" id="KW-1185">Reference proteome</keyword>
<dbReference type="PANTHER" id="PTHR20883">
    <property type="entry name" value="PHYTANOYL-COA DIOXYGENASE DOMAIN CONTAINING 1"/>
    <property type="match status" value="1"/>
</dbReference>
<evidence type="ECO:0000313" key="3">
    <source>
        <dbReference type="EMBL" id="WXA98955.1"/>
    </source>
</evidence>